<dbReference type="EC" id="3.1.-.-" evidence="2"/>
<dbReference type="InterPro" id="IPR004843">
    <property type="entry name" value="Calcineurin-like_PHP"/>
</dbReference>
<comment type="caution">
    <text evidence="2">The sequence shown here is derived from an EMBL/GenBank/DDBJ whole genome shotgun (WGS) entry which is preliminary data.</text>
</comment>
<dbReference type="Pfam" id="PF00149">
    <property type="entry name" value="Metallophos"/>
    <property type="match status" value="1"/>
</dbReference>
<gene>
    <name evidence="2" type="primary">pdeM</name>
    <name evidence="2" type="ORF">GS398_00255</name>
</gene>
<dbReference type="InterPro" id="IPR029052">
    <property type="entry name" value="Metallo-depent_PP-like"/>
</dbReference>
<feature type="domain" description="Calcineurin-like phosphoesterase" evidence="1">
    <location>
        <begin position="33"/>
        <end position="157"/>
    </location>
</feature>
<dbReference type="PIRSF" id="PIRSF000887">
    <property type="entry name" value="Pesterase_MJ0037"/>
    <property type="match status" value="1"/>
</dbReference>
<dbReference type="GO" id="GO:0004519">
    <property type="term" value="F:endonuclease activity"/>
    <property type="evidence" value="ECO:0007669"/>
    <property type="project" value="UniProtKB-KW"/>
</dbReference>
<dbReference type="AlphaFoldDB" id="A0A7K1XRU3"/>
<dbReference type="InterPro" id="IPR026336">
    <property type="entry name" value="PdeM-like"/>
</dbReference>
<keyword evidence="3" id="KW-1185">Reference proteome</keyword>
<evidence type="ECO:0000313" key="3">
    <source>
        <dbReference type="Proteomes" id="UP000451233"/>
    </source>
</evidence>
<keyword evidence="2" id="KW-0436">Ligase</keyword>
<accession>A0A7K1XRU3</accession>
<protein>
    <submittedName>
        <fullName evidence="2">Ligase-associated DNA damage response endonuclease PdeM</fullName>
        <ecNumber evidence="2">3.1.-.-</ecNumber>
    </submittedName>
</protein>
<dbReference type="InterPro" id="IPR024173">
    <property type="entry name" value="Pesterase_MJ0037-like"/>
</dbReference>
<reference evidence="2 3" key="1">
    <citation type="submission" date="2019-11" db="EMBL/GenBank/DDBJ databases">
        <title>Pedobacter sp. HMF7056 Genome sequencing and assembly.</title>
        <authorList>
            <person name="Kang H."/>
            <person name="Kim H."/>
            <person name="Joh K."/>
        </authorList>
    </citation>
    <scope>NUCLEOTIDE SEQUENCE [LARGE SCALE GENOMIC DNA]</scope>
    <source>
        <strain evidence="2 3">HMF7056</strain>
    </source>
</reference>
<dbReference type="PANTHER" id="PTHR39323">
    <property type="entry name" value="BLR1149 PROTEIN"/>
    <property type="match status" value="1"/>
</dbReference>
<proteinExistence type="predicted"/>
<dbReference type="PANTHER" id="PTHR39323:SF1">
    <property type="entry name" value="BLR1149 PROTEIN"/>
    <property type="match status" value="1"/>
</dbReference>
<evidence type="ECO:0000259" key="1">
    <source>
        <dbReference type="Pfam" id="PF00149"/>
    </source>
</evidence>
<keyword evidence="2" id="KW-0540">Nuclease</keyword>
<dbReference type="GO" id="GO:0016874">
    <property type="term" value="F:ligase activity"/>
    <property type="evidence" value="ECO:0007669"/>
    <property type="project" value="UniProtKB-KW"/>
</dbReference>
<dbReference type="Gene3D" id="3.60.21.10">
    <property type="match status" value="1"/>
</dbReference>
<dbReference type="SUPFAM" id="SSF56300">
    <property type="entry name" value="Metallo-dependent phosphatases"/>
    <property type="match status" value="1"/>
</dbReference>
<sequence length="219" mass="25224">MILAPIPHNWKFKAQQLILLPQKAMYWKEQEMLIVADVHLGKVGHFRKAGIAIPRLMEQEDLAVLSDLVREYHPKTVLFLGDLFHSDMNNDWEWLILWRDLFPGVRMILVRGNHDILHDRYYHAAQFEVVEDYVSGPFLFSHEPVEDPGDLYAISGHIHSGIRLYGKGRQSVVLPCFFFGLTQAILPAFGRFTGHVALKHTETDHVFGLLKHKVIPLSL</sequence>
<keyword evidence="2" id="KW-0378">Hydrolase</keyword>
<name>A0A7K1XRU3_9SPHI</name>
<dbReference type="GO" id="GO:0016787">
    <property type="term" value="F:hydrolase activity"/>
    <property type="evidence" value="ECO:0007669"/>
    <property type="project" value="UniProtKB-KW"/>
</dbReference>
<dbReference type="EMBL" id="WVHS01000001">
    <property type="protein sequence ID" value="MXV13721.1"/>
    <property type="molecule type" value="Genomic_DNA"/>
</dbReference>
<organism evidence="2 3">
    <name type="scientific">Hufsiella ginkgonis</name>
    <dbReference type="NCBI Taxonomy" id="2695274"/>
    <lineage>
        <taxon>Bacteria</taxon>
        <taxon>Pseudomonadati</taxon>
        <taxon>Bacteroidota</taxon>
        <taxon>Sphingobacteriia</taxon>
        <taxon>Sphingobacteriales</taxon>
        <taxon>Sphingobacteriaceae</taxon>
        <taxon>Hufsiella</taxon>
    </lineage>
</organism>
<dbReference type="RefSeq" id="WP_160904753.1">
    <property type="nucleotide sequence ID" value="NZ_WVHS01000001.1"/>
</dbReference>
<dbReference type="NCBIfam" id="TIGR04123">
    <property type="entry name" value="P_estr_lig_assc"/>
    <property type="match status" value="1"/>
</dbReference>
<dbReference type="Proteomes" id="UP000451233">
    <property type="component" value="Unassembled WGS sequence"/>
</dbReference>
<evidence type="ECO:0000313" key="2">
    <source>
        <dbReference type="EMBL" id="MXV13721.1"/>
    </source>
</evidence>
<keyword evidence="2" id="KW-0255">Endonuclease</keyword>